<dbReference type="Pfam" id="PF14054">
    <property type="entry name" value="DUF4249"/>
    <property type="match status" value="1"/>
</dbReference>
<dbReference type="AlphaFoldDB" id="W0RHW5"/>
<dbReference type="STRING" id="861299.J421_2829"/>
<keyword evidence="2" id="KW-1185">Reference proteome</keyword>
<dbReference type="eggNOG" id="ENOG5033YE7">
    <property type="taxonomic scope" value="Bacteria"/>
</dbReference>
<dbReference type="OrthoDB" id="9840754at2"/>
<dbReference type="PATRIC" id="fig|861299.3.peg.2880"/>
<dbReference type="InterPro" id="IPR025345">
    <property type="entry name" value="DUF4249"/>
</dbReference>
<gene>
    <name evidence="1" type="ORF">J421_2829</name>
</gene>
<dbReference type="HOGENOM" id="CLU_670410_0_0_0"/>
<sequence length="410" mass="44099">MRRVLASGVLALLAACEFGERSVAPGEERPVVHAVLNPTRIAQSVLVERTLTGRVSVFTDSAASAVDPIVSGGGVPISGARVTVVGPDGTTATAIETRVSRNGAAPAGTGVYRFVNTAPDAGRGEERPPGFGLANEIVLVPGRRYRLRVETPDGRVTTGETLVPGSTLPPDDFRALEFNRDTDTLRLRWDALPGARTYTLRIDTPYGAFFMFSDSTSVSLTGELRNLFADRLPRVFQAGFTQNVWVAAVDTNYFDYYRSANNPFTGSGIINRLDGGIGFFGSYVPVMARALFVRASNHDPVDGRYVSASPAGEEILRVWLDARGNGVAEATAAYRLPGGDQYGCLGTLQGDELHLRTLDPQDYRRVLRTIDGVVRNDTIFARVAGLVSTNDPGTRVFVKRAAPDTSSTLR</sequence>
<reference evidence="1 2" key="1">
    <citation type="journal article" date="2014" name="Genome Announc.">
        <title>Genome Sequence and Methylome of Soil Bacterium Gemmatirosa kalamazoonensis KBS708T, a Member of the Rarely Cultivated Gemmatimonadetes Phylum.</title>
        <authorList>
            <person name="Debruyn J.M."/>
            <person name="Radosevich M."/>
            <person name="Wommack K.E."/>
            <person name="Polson S.W."/>
            <person name="Hauser L.J."/>
            <person name="Fawaz M.N."/>
            <person name="Korlach J."/>
            <person name="Tsai Y.C."/>
        </authorList>
    </citation>
    <scope>NUCLEOTIDE SEQUENCE [LARGE SCALE GENOMIC DNA]</scope>
    <source>
        <strain evidence="1 2">KBS708</strain>
    </source>
</reference>
<evidence type="ECO:0000313" key="1">
    <source>
        <dbReference type="EMBL" id="AHG90366.1"/>
    </source>
</evidence>
<dbReference type="KEGG" id="gba:J421_2829"/>
<evidence type="ECO:0000313" key="2">
    <source>
        <dbReference type="Proteomes" id="UP000019151"/>
    </source>
</evidence>
<organism evidence="1 2">
    <name type="scientific">Gemmatirosa kalamazoonensis</name>
    <dbReference type="NCBI Taxonomy" id="861299"/>
    <lineage>
        <taxon>Bacteria</taxon>
        <taxon>Pseudomonadati</taxon>
        <taxon>Gemmatimonadota</taxon>
        <taxon>Gemmatimonadia</taxon>
        <taxon>Gemmatimonadales</taxon>
        <taxon>Gemmatimonadaceae</taxon>
        <taxon>Gemmatirosa</taxon>
    </lineage>
</organism>
<evidence type="ECO:0008006" key="3">
    <source>
        <dbReference type="Google" id="ProtNLM"/>
    </source>
</evidence>
<proteinExistence type="predicted"/>
<dbReference type="Proteomes" id="UP000019151">
    <property type="component" value="Chromosome"/>
</dbReference>
<dbReference type="EMBL" id="CP007128">
    <property type="protein sequence ID" value="AHG90366.1"/>
    <property type="molecule type" value="Genomic_DNA"/>
</dbReference>
<dbReference type="RefSeq" id="WP_025411836.1">
    <property type="nucleotide sequence ID" value="NZ_CP007128.1"/>
</dbReference>
<name>W0RHW5_9BACT</name>
<dbReference type="InParanoid" id="W0RHW5"/>
<accession>W0RHW5</accession>
<protein>
    <recommendedName>
        <fullName evidence="3">Lipoprotein</fullName>
    </recommendedName>
</protein>
<dbReference type="PROSITE" id="PS51257">
    <property type="entry name" value="PROKAR_LIPOPROTEIN"/>
    <property type="match status" value="1"/>
</dbReference>